<evidence type="ECO:0000313" key="3">
    <source>
        <dbReference type="Proteomes" id="UP000824001"/>
    </source>
</evidence>
<gene>
    <name evidence="2" type="ORF">IAC18_08085</name>
</gene>
<sequence>MRGLTRVTAAALLLALLLFAAPVLAAGSSADPLVTVSSAERWAEGVLSD</sequence>
<reference evidence="2" key="2">
    <citation type="journal article" date="2021" name="PeerJ">
        <title>Extensive microbial diversity within the chicken gut microbiome revealed by metagenomics and culture.</title>
        <authorList>
            <person name="Gilroy R."/>
            <person name="Ravi A."/>
            <person name="Getino M."/>
            <person name="Pursley I."/>
            <person name="Horton D.L."/>
            <person name="Alikhan N.F."/>
            <person name="Baker D."/>
            <person name="Gharbi K."/>
            <person name="Hall N."/>
            <person name="Watson M."/>
            <person name="Adriaenssens E.M."/>
            <person name="Foster-Nyarko E."/>
            <person name="Jarju S."/>
            <person name="Secka A."/>
            <person name="Antonio M."/>
            <person name="Oren A."/>
            <person name="Chaudhuri R.R."/>
            <person name="La Ragione R."/>
            <person name="Hildebrand F."/>
            <person name="Pallen M.J."/>
        </authorList>
    </citation>
    <scope>NUCLEOTIDE SEQUENCE</scope>
    <source>
        <strain evidence="2">ChiHjej10B9-9673</strain>
    </source>
</reference>
<comment type="caution">
    <text evidence="2">The sequence shown here is derived from an EMBL/GenBank/DDBJ whole genome shotgun (WGS) entry which is preliminary data.</text>
</comment>
<name>A0A9D1JVF4_9FIRM</name>
<dbReference type="EMBL" id="DVJK01000229">
    <property type="protein sequence ID" value="HIS67510.1"/>
    <property type="molecule type" value="Genomic_DNA"/>
</dbReference>
<evidence type="ECO:0000256" key="1">
    <source>
        <dbReference type="SAM" id="SignalP"/>
    </source>
</evidence>
<proteinExistence type="predicted"/>
<feature type="non-terminal residue" evidence="2">
    <location>
        <position position="49"/>
    </location>
</feature>
<accession>A0A9D1JVF4</accession>
<feature type="chain" id="PRO_5039612727" evidence="1">
    <location>
        <begin position="26"/>
        <end position="49"/>
    </location>
</feature>
<organism evidence="2 3">
    <name type="scientific">Candidatus Scatomorpha merdipullorum</name>
    <dbReference type="NCBI Taxonomy" id="2840927"/>
    <lineage>
        <taxon>Bacteria</taxon>
        <taxon>Bacillati</taxon>
        <taxon>Bacillota</taxon>
        <taxon>Clostridia</taxon>
        <taxon>Eubacteriales</taxon>
        <taxon>Candidatus Scatomorpha</taxon>
    </lineage>
</organism>
<evidence type="ECO:0000313" key="2">
    <source>
        <dbReference type="EMBL" id="HIS67510.1"/>
    </source>
</evidence>
<dbReference type="Proteomes" id="UP000824001">
    <property type="component" value="Unassembled WGS sequence"/>
</dbReference>
<protein>
    <submittedName>
        <fullName evidence="2">Uncharacterized protein</fullName>
    </submittedName>
</protein>
<feature type="signal peptide" evidence="1">
    <location>
        <begin position="1"/>
        <end position="25"/>
    </location>
</feature>
<reference evidence="2" key="1">
    <citation type="submission" date="2020-10" db="EMBL/GenBank/DDBJ databases">
        <authorList>
            <person name="Gilroy R."/>
        </authorList>
    </citation>
    <scope>NUCLEOTIDE SEQUENCE</scope>
    <source>
        <strain evidence="2">ChiHjej10B9-9673</strain>
    </source>
</reference>
<keyword evidence="1" id="KW-0732">Signal</keyword>
<dbReference type="AlphaFoldDB" id="A0A9D1JVF4"/>